<evidence type="ECO:0000256" key="10">
    <source>
        <dbReference type="ARBA" id="ARBA00022723"/>
    </source>
</evidence>
<keyword evidence="16" id="KW-1133">Transmembrane helix</keyword>
<dbReference type="InterPro" id="IPR003959">
    <property type="entry name" value="ATPase_AAA_core"/>
</dbReference>
<dbReference type="STRING" id="564608.C1MNR3"/>
<accession>C1MNR3</accession>
<keyword evidence="9" id="KW-0812">Transmembrane</keyword>
<dbReference type="KEGG" id="mpp:MICPUCDRAFT_55999"/>
<keyword evidence="10" id="KW-0479">Metal-binding</keyword>
<keyword evidence="21" id="KW-1185">Reference proteome</keyword>
<dbReference type="RefSeq" id="XP_003057154.1">
    <property type="nucleotide sequence ID" value="XM_003057108.1"/>
</dbReference>
<keyword evidence="7" id="KW-0934">Plastid</keyword>
<dbReference type="Proteomes" id="UP000001876">
    <property type="component" value="Unassembled WGS sequence"/>
</dbReference>
<gene>
    <name evidence="20" type="ORF">MICPUCDRAFT_55999</name>
</gene>
<dbReference type="InterPro" id="IPR041569">
    <property type="entry name" value="AAA_lid_3"/>
</dbReference>
<dbReference type="Pfam" id="PF00004">
    <property type="entry name" value="AAA"/>
    <property type="match status" value="1"/>
</dbReference>
<evidence type="ECO:0000256" key="2">
    <source>
        <dbReference type="ARBA" id="ARBA00004229"/>
    </source>
</evidence>
<comment type="similarity">
    <text evidence="4">In the C-terminal section; belongs to the peptidase M41 family.</text>
</comment>
<dbReference type="Gene3D" id="3.30.720.210">
    <property type="match status" value="1"/>
</dbReference>
<dbReference type="EMBL" id="GG663737">
    <property type="protein sequence ID" value="EEH58799.1"/>
    <property type="molecule type" value="Genomic_DNA"/>
</dbReference>
<evidence type="ECO:0000256" key="4">
    <source>
        <dbReference type="ARBA" id="ARBA00010044"/>
    </source>
</evidence>
<dbReference type="InterPro" id="IPR005936">
    <property type="entry name" value="FtsH"/>
</dbReference>
<dbReference type="PANTHER" id="PTHR23076:SF113">
    <property type="entry name" value="ATP-DEPENDENT ZINC METALLOPROTEASE FTSH 1, CHLOROPLASTIC-RELATED"/>
    <property type="match status" value="1"/>
</dbReference>
<evidence type="ECO:0000256" key="11">
    <source>
        <dbReference type="ARBA" id="ARBA00022741"/>
    </source>
</evidence>
<dbReference type="OrthoDB" id="1413014at2759"/>
<dbReference type="OMA" id="LFLMNQM"/>
<evidence type="ECO:0000256" key="6">
    <source>
        <dbReference type="ARBA" id="ARBA00022528"/>
    </source>
</evidence>
<evidence type="ECO:0000256" key="17">
    <source>
        <dbReference type="ARBA" id="ARBA00023049"/>
    </source>
</evidence>
<evidence type="ECO:0000256" key="14">
    <source>
        <dbReference type="ARBA" id="ARBA00022840"/>
    </source>
</evidence>
<evidence type="ECO:0000256" key="8">
    <source>
        <dbReference type="ARBA" id="ARBA00022670"/>
    </source>
</evidence>
<evidence type="ECO:0000256" key="12">
    <source>
        <dbReference type="ARBA" id="ARBA00022801"/>
    </source>
</evidence>
<evidence type="ECO:0000313" key="21">
    <source>
        <dbReference type="Proteomes" id="UP000001876"/>
    </source>
</evidence>
<evidence type="ECO:0000256" key="13">
    <source>
        <dbReference type="ARBA" id="ARBA00022833"/>
    </source>
</evidence>
<keyword evidence="6" id="KW-0150">Chloroplast</keyword>
<dbReference type="GO" id="GO:0046872">
    <property type="term" value="F:metal ion binding"/>
    <property type="evidence" value="ECO:0007669"/>
    <property type="project" value="UniProtKB-KW"/>
</dbReference>
<dbReference type="InterPro" id="IPR003593">
    <property type="entry name" value="AAA+_ATPase"/>
</dbReference>
<dbReference type="GO" id="GO:0006508">
    <property type="term" value="P:proteolysis"/>
    <property type="evidence" value="ECO:0007669"/>
    <property type="project" value="UniProtKB-KW"/>
</dbReference>
<dbReference type="GO" id="GO:0010304">
    <property type="term" value="P:PSII associated light-harvesting complex II catabolic process"/>
    <property type="evidence" value="ECO:0007669"/>
    <property type="project" value="UniProtKB-ARBA"/>
</dbReference>
<reference evidence="20 21" key="1">
    <citation type="journal article" date="2009" name="Science">
        <title>Green evolution and dynamic adaptations revealed by genomes of the marine picoeukaryotes Micromonas.</title>
        <authorList>
            <person name="Worden A.Z."/>
            <person name="Lee J.H."/>
            <person name="Mock T."/>
            <person name="Rouze P."/>
            <person name="Simmons M.P."/>
            <person name="Aerts A.L."/>
            <person name="Allen A.E."/>
            <person name="Cuvelier M.L."/>
            <person name="Derelle E."/>
            <person name="Everett M.V."/>
            <person name="Foulon E."/>
            <person name="Grimwood J."/>
            <person name="Gundlach H."/>
            <person name="Henrissat B."/>
            <person name="Napoli C."/>
            <person name="McDonald S.M."/>
            <person name="Parker M.S."/>
            <person name="Rombauts S."/>
            <person name="Salamov A."/>
            <person name="Von Dassow P."/>
            <person name="Badger J.H."/>
            <person name="Coutinho P.M."/>
            <person name="Demir E."/>
            <person name="Dubchak I."/>
            <person name="Gentemann C."/>
            <person name="Eikrem W."/>
            <person name="Gready J.E."/>
            <person name="John U."/>
            <person name="Lanier W."/>
            <person name="Lindquist E.A."/>
            <person name="Lucas S."/>
            <person name="Mayer K.F."/>
            <person name="Moreau H."/>
            <person name="Not F."/>
            <person name="Otillar R."/>
            <person name="Panaud O."/>
            <person name="Pangilinan J."/>
            <person name="Paulsen I."/>
            <person name="Piegu B."/>
            <person name="Poliakov A."/>
            <person name="Robbens S."/>
            <person name="Schmutz J."/>
            <person name="Toulza E."/>
            <person name="Wyss T."/>
            <person name="Zelensky A."/>
            <person name="Zhou K."/>
            <person name="Armbrust E.V."/>
            <person name="Bhattacharya D."/>
            <person name="Goodenough U.W."/>
            <person name="Van de Peer Y."/>
            <person name="Grigoriev I.V."/>
        </authorList>
    </citation>
    <scope>NUCLEOTIDE SEQUENCE [LARGE SCALE GENOMIC DNA]</scope>
    <source>
        <strain evidence="20 21">CCMP1545</strain>
    </source>
</reference>
<dbReference type="Gene3D" id="3.40.50.300">
    <property type="entry name" value="P-loop containing nucleotide triphosphate hydrolases"/>
    <property type="match status" value="1"/>
</dbReference>
<evidence type="ECO:0000256" key="16">
    <source>
        <dbReference type="ARBA" id="ARBA00022989"/>
    </source>
</evidence>
<evidence type="ECO:0000256" key="7">
    <source>
        <dbReference type="ARBA" id="ARBA00022640"/>
    </source>
</evidence>
<dbReference type="PANTHER" id="PTHR23076">
    <property type="entry name" value="METALLOPROTEASE M41 FTSH"/>
    <property type="match status" value="1"/>
</dbReference>
<dbReference type="Pfam" id="PF17862">
    <property type="entry name" value="AAA_lid_3"/>
    <property type="match status" value="1"/>
</dbReference>
<dbReference type="FunFam" id="3.40.50.300:FF:000001">
    <property type="entry name" value="ATP-dependent zinc metalloprotease FtsH"/>
    <property type="match status" value="1"/>
</dbReference>
<dbReference type="InterPro" id="IPR027417">
    <property type="entry name" value="P-loop_NTPase"/>
</dbReference>
<dbReference type="GO" id="GO:0004176">
    <property type="term" value="F:ATP-dependent peptidase activity"/>
    <property type="evidence" value="ECO:0007669"/>
    <property type="project" value="InterPro"/>
</dbReference>
<evidence type="ECO:0000256" key="15">
    <source>
        <dbReference type="ARBA" id="ARBA00022946"/>
    </source>
</evidence>
<evidence type="ECO:0000256" key="9">
    <source>
        <dbReference type="ARBA" id="ARBA00022692"/>
    </source>
</evidence>
<dbReference type="GO" id="GO:0005524">
    <property type="term" value="F:ATP binding"/>
    <property type="evidence" value="ECO:0007669"/>
    <property type="project" value="UniProtKB-KW"/>
</dbReference>
<dbReference type="FunFam" id="1.20.58.760:FF:000001">
    <property type="entry name" value="ATP-dependent zinc metalloprotease FtsH"/>
    <property type="match status" value="1"/>
</dbReference>
<dbReference type="GO" id="GO:0009535">
    <property type="term" value="C:chloroplast thylakoid membrane"/>
    <property type="evidence" value="ECO:0007669"/>
    <property type="project" value="TreeGrafter"/>
</dbReference>
<keyword evidence="17" id="KW-0482">Metalloprotease</keyword>
<keyword evidence="18" id="KW-0472">Membrane</keyword>
<name>C1MNR3_MICPC</name>
<dbReference type="GO" id="GO:0003729">
    <property type="term" value="F:mRNA binding"/>
    <property type="evidence" value="ECO:0007669"/>
    <property type="project" value="UniProtKB-ARBA"/>
</dbReference>
<dbReference type="Gene3D" id="1.20.58.760">
    <property type="entry name" value="Peptidase M41"/>
    <property type="match status" value="1"/>
</dbReference>
<dbReference type="eggNOG" id="KOG0731">
    <property type="taxonomic scope" value="Eukaryota"/>
</dbReference>
<evidence type="ECO:0000313" key="20">
    <source>
        <dbReference type="EMBL" id="EEH58799.1"/>
    </source>
</evidence>
<dbReference type="GO" id="GO:0019684">
    <property type="term" value="P:photosynthesis, light reaction"/>
    <property type="evidence" value="ECO:0007669"/>
    <property type="project" value="UniProtKB-ARBA"/>
</dbReference>
<dbReference type="InterPro" id="IPR003960">
    <property type="entry name" value="ATPase_AAA_CS"/>
</dbReference>
<dbReference type="FunFam" id="1.10.8.60:FF:000001">
    <property type="entry name" value="ATP-dependent zinc metalloprotease FtsH"/>
    <property type="match status" value="1"/>
</dbReference>
<dbReference type="SUPFAM" id="SSF140990">
    <property type="entry name" value="FtsH protease domain-like"/>
    <property type="match status" value="1"/>
</dbReference>
<dbReference type="HAMAP" id="MF_01458">
    <property type="entry name" value="FtsH"/>
    <property type="match status" value="1"/>
</dbReference>
<organism evidence="21">
    <name type="scientific">Micromonas pusilla (strain CCMP1545)</name>
    <name type="common">Picoplanktonic green alga</name>
    <dbReference type="NCBI Taxonomy" id="564608"/>
    <lineage>
        <taxon>Eukaryota</taxon>
        <taxon>Viridiplantae</taxon>
        <taxon>Chlorophyta</taxon>
        <taxon>Mamiellophyceae</taxon>
        <taxon>Mamiellales</taxon>
        <taxon>Mamiellaceae</taxon>
        <taxon>Micromonas</taxon>
    </lineage>
</organism>
<keyword evidence="15" id="KW-0809">Transit peptide</keyword>
<keyword evidence="11" id="KW-0547">Nucleotide-binding</keyword>
<feature type="domain" description="AAA+ ATPase" evidence="19">
    <location>
        <begin position="294"/>
        <end position="433"/>
    </location>
</feature>
<keyword evidence="12" id="KW-0378">Hydrolase</keyword>
<evidence type="ECO:0000256" key="18">
    <source>
        <dbReference type="ARBA" id="ARBA00023136"/>
    </source>
</evidence>
<dbReference type="SUPFAM" id="SSF52540">
    <property type="entry name" value="P-loop containing nucleoside triphosphate hydrolases"/>
    <property type="match status" value="1"/>
</dbReference>
<evidence type="ECO:0000256" key="1">
    <source>
        <dbReference type="ARBA" id="ARBA00001947"/>
    </source>
</evidence>
<dbReference type="Gene3D" id="1.10.8.60">
    <property type="match status" value="1"/>
</dbReference>
<dbReference type="InterPro" id="IPR000642">
    <property type="entry name" value="Peptidase_M41"/>
</dbReference>
<dbReference type="NCBIfam" id="TIGR01241">
    <property type="entry name" value="FtsH_fam"/>
    <property type="match status" value="1"/>
</dbReference>
<dbReference type="AlphaFoldDB" id="C1MNR3"/>
<comment type="cofactor">
    <cofactor evidence="1">
        <name>Zn(2+)</name>
        <dbReference type="ChEBI" id="CHEBI:29105"/>
    </cofactor>
</comment>
<evidence type="ECO:0000259" key="19">
    <source>
        <dbReference type="SMART" id="SM00382"/>
    </source>
</evidence>
<dbReference type="GeneID" id="9682110"/>
<sequence length="731" mass="77183">MNAASALNASTATAFRQRACMAKSTRATKRAGATPVRARATTKTESSAAFEDKTLATTAASFMAFLAASGATSLVAMADDFAPPATAEAPTSALAQFQQSAKSAFSDADSQTAPSTAVADPNALPEGNTWRYSEFINAVQKGKVERVRFAKDGSSLQLTAVDGRRAAVTLPNDPELVDILAKNGVDISVSEGEQQGNFASLAGNLLFPLLAFGGLFFLFRRAQGGEGGGGGGFGGMGGGGPMDFGKSKSKFQEVPETGVTFVDVAGVDGAKLELQEVVDFLKNPDKYTALGAKIPKGCLLVGPPGTGKTLLAKAVAGEAGVPFFSCAASEFVELFVGVGASRVRDLFEKAKSKAPCIVFIDEIDAVGRQRGAGMGGGNDEREQTINQLLTEMDGFEGNTGVIVLAATNRPDVLDSALLRPGRFDRQVTVDLPDVAGRIRILKVHARGKTIGKDVDYDKVARRTPGFSGAALQNLLNEAAILAARRDLTEISKEEIADALERIVAGAAKEGAVMSEKKKRLVAYHEAGHAIVGALMPEYDPVTKISIVPRGNAGGLTFFAPSEERLESGLYSRTYLENQMAVAMGGRIAEELIFGAENVTTGASGDFQQVSNTARMMVEQMGFSEKIGQIALKTGGGQSFLGNDAGRAADYSQTTANIVDDEVKILVETAYRRAKDLVQENIDCLHAVAEVLLEKENIDGDEFEEIMLKARAKLYLKDDNKDIVVPFKTSPA</sequence>
<protein>
    <submittedName>
        <fullName evidence="20">Predicted protein</fullName>
    </submittedName>
</protein>
<evidence type="ECO:0000256" key="5">
    <source>
        <dbReference type="ARBA" id="ARBA00010550"/>
    </source>
</evidence>
<dbReference type="FunFam" id="3.30.720.210:FF:000003">
    <property type="entry name" value="ATP-dependent zinc metalloprotease FTSH, chloroplastic"/>
    <property type="match status" value="1"/>
</dbReference>
<evidence type="ECO:0000256" key="3">
    <source>
        <dbReference type="ARBA" id="ARBA00004370"/>
    </source>
</evidence>
<keyword evidence="8" id="KW-0645">Protease</keyword>
<dbReference type="Pfam" id="PF01434">
    <property type="entry name" value="Peptidase_M41"/>
    <property type="match status" value="1"/>
</dbReference>
<comment type="similarity">
    <text evidence="5">In the N-terminal section; belongs to the AAA ATPase family.</text>
</comment>
<dbReference type="GO" id="GO:0016887">
    <property type="term" value="F:ATP hydrolysis activity"/>
    <property type="evidence" value="ECO:0007669"/>
    <property type="project" value="InterPro"/>
</dbReference>
<keyword evidence="13" id="KW-0862">Zinc</keyword>
<dbReference type="InterPro" id="IPR037219">
    <property type="entry name" value="Peptidase_M41-like"/>
</dbReference>
<keyword evidence="14" id="KW-0067">ATP-binding</keyword>
<comment type="subcellular location">
    <subcellularLocation>
        <location evidence="3">Membrane</location>
    </subcellularLocation>
    <subcellularLocation>
        <location evidence="2">Plastid</location>
        <location evidence="2">Chloroplast</location>
    </subcellularLocation>
</comment>
<dbReference type="PROSITE" id="PS00674">
    <property type="entry name" value="AAA"/>
    <property type="match status" value="1"/>
</dbReference>
<dbReference type="SMART" id="SM00382">
    <property type="entry name" value="AAA"/>
    <property type="match status" value="1"/>
</dbReference>
<dbReference type="MEROPS" id="M41.024"/>
<dbReference type="GO" id="GO:0004222">
    <property type="term" value="F:metalloendopeptidase activity"/>
    <property type="evidence" value="ECO:0007669"/>
    <property type="project" value="InterPro"/>
</dbReference>
<dbReference type="CDD" id="cd19501">
    <property type="entry name" value="RecA-like_FtsH"/>
    <property type="match status" value="1"/>
</dbReference>
<proteinExistence type="inferred from homology"/>